<name>A0A173YFL0_9FIRM</name>
<sequence>MGNQIIRVARYTSGSINSIGREEYRHKYNHKNTSIDEARSHLNITLGNKDRKTLYQLWKTHIEHYGLNYAGKKNQIAMEQIVITASPDFFKQLGWDKIVAREWDKTDIPKEICQYFNDSLKFVKEYIGKENLLSATLHFDEETPHLHVDYIPVICGKRKRKDVYLKDEQGRCIRNERGHAIRAKGSDGKTLYEYVDEPSSINRSQFWAERGGRQSYRQMQDLFHEQVASKHGLERGNRGTDRKHEEQSIYKAKLLRKQIEQKKEAILTLGSLENQTVDELAKILQKSPHVLGRINQSIKIAMGEKTPNQIITVNRERGR</sequence>
<dbReference type="NCBIfam" id="NF041497">
    <property type="entry name" value="MobV"/>
    <property type="match status" value="1"/>
</dbReference>
<reference evidence="2 3" key="1">
    <citation type="submission" date="2015-09" db="EMBL/GenBank/DDBJ databases">
        <authorList>
            <consortium name="Pathogen Informatics"/>
        </authorList>
    </citation>
    <scope>NUCLEOTIDE SEQUENCE [LARGE SCALE GENOMIC DNA]</scope>
    <source>
        <strain evidence="2 3">2789STDY5608850</strain>
    </source>
</reference>
<dbReference type="Gene3D" id="3.30.930.30">
    <property type="match status" value="1"/>
</dbReference>
<dbReference type="EMBL" id="CYZE01000001">
    <property type="protein sequence ID" value="CUN62714.1"/>
    <property type="molecule type" value="Genomic_DNA"/>
</dbReference>
<proteinExistence type="inferred from homology"/>
<dbReference type="GO" id="GO:0006310">
    <property type="term" value="P:DNA recombination"/>
    <property type="evidence" value="ECO:0007669"/>
    <property type="project" value="InterPro"/>
</dbReference>
<evidence type="ECO:0000313" key="3">
    <source>
        <dbReference type="Proteomes" id="UP000095651"/>
    </source>
</evidence>
<dbReference type="CDD" id="cd17242">
    <property type="entry name" value="MobM_relaxase"/>
    <property type="match status" value="1"/>
</dbReference>
<evidence type="ECO:0000256" key="1">
    <source>
        <dbReference type="ARBA" id="ARBA00010657"/>
    </source>
</evidence>
<protein>
    <submittedName>
        <fullName evidence="2">Plasmid recombination-like protein</fullName>
    </submittedName>
</protein>
<evidence type="ECO:0000313" key="2">
    <source>
        <dbReference type="EMBL" id="CUN62714.1"/>
    </source>
</evidence>
<dbReference type="GO" id="GO:0003677">
    <property type="term" value="F:DNA binding"/>
    <property type="evidence" value="ECO:0007669"/>
    <property type="project" value="InterPro"/>
</dbReference>
<dbReference type="RefSeq" id="WP_055653031.1">
    <property type="nucleotide sequence ID" value="NZ_CABIXC010000001.1"/>
</dbReference>
<gene>
    <name evidence="2" type="ORF">ERS852407_00741</name>
</gene>
<comment type="similarity">
    <text evidence="1">Belongs to the plasmid mobilization pre family.</text>
</comment>
<dbReference type="Pfam" id="PF01076">
    <property type="entry name" value="Mob_Pre"/>
    <property type="match status" value="1"/>
</dbReference>
<dbReference type="Proteomes" id="UP000095651">
    <property type="component" value="Unassembled WGS sequence"/>
</dbReference>
<dbReference type="AlphaFoldDB" id="A0A173YFL0"/>
<accession>A0A173YFL0</accession>
<dbReference type="InterPro" id="IPR001668">
    <property type="entry name" value="Mob_Pre"/>
</dbReference>
<organism evidence="2 3">
    <name type="scientific">Hungatella hathewayi</name>
    <dbReference type="NCBI Taxonomy" id="154046"/>
    <lineage>
        <taxon>Bacteria</taxon>
        <taxon>Bacillati</taxon>
        <taxon>Bacillota</taxon>
        <taxon>Clostridia</taxon>
        <taxon>Lachnospirales</taxon>
        <taxon>Lachnospiraceae</taxon>
        <taxon>Hungatella</taxon>
    </lineage>
</organism>